<comment type="caution">
    <text evidence="2">The sequence shown here is derived from an EMBL/GenBank/DDBJ whole genome shotgun (WGS) entry which is preliminary data.</text>
</comment>
<evidence type="ECO:0000313" key="2">
    <source>
        <dbReference type="EMBL" id="OLN81325.1"/>
    </source>
</evidence>
<dbReference type="Proteomes" id="UP000186583">
    <property type="component" value="Unassembled WGS sequence"/>
</dbReference>
<proteinExistence type="predicted"/>
<gene>
    <name evidence="2" type="ORF">CCHL11_08546</name>
</gene>
<accession>A0A1Q8RAF1</accession>
<sequence length="234" mass="26011">MRNLLTTLTLAASAMASRLLYSNPLNSTADVATWIAEGPLNYKAVNGTIEVSGGGKPDEYFVWWLPEVFPDGIRVTWEFSPRAEPGLAMFFFGAASAANDGKGSIFDPSLAPRNGSYPQYHSGDIRTLHASYFRRRWPEERAFLVANLRKSPGFNLVAQGADPLPPVVDAAGAFYKIEVIKDKRNVKFSINGLPIFEFHDDGNSTGPIIRDGRIGFRQMQPLVARYRNLEVWKL</sequence>
<evidence type="ECO:0000313" key="3">
    <source>
        <dbReference type="Proteomes" id="UP000186583"/>
    </source>
</evidence>
<dbReference type="SUPFAM" id="SSF49899">
    <property type="entry name" value="Concanavalin A-like lectins/glucanases"/>
    <property type="match status" value="1"/>
</dbReference>
<dbReference type="AlphaFoldDB" id="A0A1Q8RAF1"/>
<feature type="chain" id="PRO_5010312525" evidence="1">
    <location>
        <begin position="17"/>
        <end position="234"/>
    </location>
</feature>
<organism evidence="2 3">
    <name type="scientific">Colletotrichum chlorophyti</name>
    <dbReference type="NCBI Taxonomy" id="708187"/>
    <lineage>
        <taxon>Eukaryota</taxon>
        <taxon>Fungi</taxon>
        <taxon>Dikarya</taxon>
        <taxon>Ascomycota</taxon>
        <taxon>Pezizomycotina</taxon>
        <taxon>Sordariomycetes</taxon>
        <taxon>Hypocreomycetidae</taxon>
        <taxon>Glomerellales</taxon>
        <taxon>Glomerellaceae</taxon>
        <taxon>Colletotrichum</taxon>
    </lineage>
</organism>
<protein>
    <submittedName>
        <fullName evidence="2">Uncharacterized protein YesU</fullName>
    </submittedName>
</protein>
<keyword evidence="3" id="KW-1185">Reference proteome</keyword>
<dbReference type="InterPro" id="IPR015305">
    <property type="entry name" value="DUF1961"/>
</dbReference>
<evidence type="ECO:0000256" key="1">
    <source>
        <dbReference type="SAM" id="SignalP"/>
    </source>
</evidence>
<dbReference type="Gene3D" id="2.60.120.200">
    <property type="match status" value="1"/>
</dbReference>
<dbReference type="InterPro" id="IPR013320">
    <property type="entry name" value="ConA-like_dom_sf"/>
</dbReference>
<dbReference type="Pfam" id="PF09224">
    <property type="entry name" value="DUF1961"/>
    <property type="match status" value="1"/>
</dbReference>
<reference evidence="2 3" key="1">
    <citation type="submission" date="2016-11" db="EMBL/GenBank/DDBJ databases">
        <title>Draft Genome Assembly of Colletotrichum chlorophyti a pathogen of herbaceous plants.</title>
        <authorList>
            <person name="Gan P."/>
            <person name="Narusaka M."/>
            <person name="Tsushima A."/>
            <person name="Narusaka Y."/>
            <person name="Takano Y."/>
            <person name="Shirasu K."/>
        </authorList>
    </citation>
    <scope>NUCLEOTIDE SEQUENCE [LARGE SCALE GENOMIC DNA]</scope>
    <source>
        <strain evidence="2 3">NTL11</strain>
    </source>
</reference>
<feature type="signal peptide" evidence="1">
    <location>
        <begin position="1"/>
        <end position="16"/>
    </location>
</feature>
<dbReference type="EMBL" id="MPGH01000255">
    <property type="protein sequence ID" value="OLN81325.1"/>
    <property type="molecule type" value="Genomic_DNA"/>
</dbReference>
<dbReference type="OrthoDB" id="4264714at2759"/>
<keyword evidence="1" id="KW-0732">Signal</keyword>
<name>A0A1Q8RAF1_9PEZI</name>